<dbReference type="SUPFAM" id="SSF54373">
    <property type="entry name" value="FAD-linked reductases, C-terminal domain"/>
    <property type="match status" value="1"/>
</dbReference>
<dbReference type="Proteomes" id="UP000460272">
    <property type="component" value="Unassembled WGS sequence"/>
</dbReference>
<evidence type="ECO:0000259" key="2">
    <source>
        <dbReference type="Pfam" id="PF04324"/>
    </source>
</evidence>
<dbReference type="InterPro" id="IPR006076">
    <property type="entry name" value="FAD-dep_OxRdtase"/>
</dbReference>
<keyword evidence="4" id="KW-1185">Reference proteome</keyword>
<dbReference type="Gene3D" id="1.10.10.1100">
    <property type="entry name" value="BFD-like [2Fe-2S]-binding domain"/>
    <property type="match status" value="1"/>
</dbReference>
<dbReference type="Pfam" id="PF01266">
    <property type="entry name" value="DAO"/>
    <property type="match status" value="1"/>
</dbReference>
<dbReference type="PANTHER" id="PTHR42720:SF1">
    <property type="entry name" value="GLYCEROL 3-PHOSPHATE OXIDASE"/>
    <property type="match status" value="1"/>
</dbReference>
<dbReference type="SUPFAM" id="SSF51905">
    <property type="entry name" value="FAD/NAD(P)-binding domain"/>
    <property type="match status" value="1"/>
</dbReference>
<feature type="domain" description="BFD-like [2Fe-2S]-binding" evidence="2">
    <location>
        <begin position="409"/>
        <end position="460"/>
    </location>
</feature>
<dbReference type="PANTHER" id="PTHR42720">
    <property type="entry name" value="GLYCEROL-3-PHOSPHATE DEHYDROGENASE"/>
    <property type="match status" value="1"/>
</dbReference>
<dbReference type="Gene3D" id="3.50.50.60">
    <property type="entry name" value="FAD/NAD(P)-binding domain"/>
    <property type="match status" value="1"/>
</dbReference>
<dbReference type="CDD" id="cd19946">
    <property type="entry name" value="GlpA-like_Fer2_BFD-like"/>
    <property type="match status" value="1"/>
</dbReference>
<dbReference type="InterPro" id="IPR007419">
    <property type="entry name" value="BFD-like_2Fe2S-bd_dom"/>
</dbReference>
<gene>
    <name evidence="3" type="ORF">EAS64_27955</name>
</gene>
<evidence type="ECO:0000259" key="1">
    <source>
        <dbReference type="Pfam" id="PF01266"/>
    </source>
</evidence>
<dbReference type="EMBL" id="RPFW01000005">
    <property type="protein sequence ID" value="TVZ02609.1"/>
    <property type="molecule type" value="Genomic_DNA"/>
</dbReference>
<dbReference type="Pfam" id="PF04324">
    <property type="entry name" value="Fer2_BFD"/>
    <property type="match status" value="1"/>
</dbReference>
<dbReference type="InterPro" id="IPR041854">
    <property type="entry name" value="BFD-like_2Fe2S-bd_dom_sf"/>
</dbReference>
<dbReference type="InterPro" id="IPR052745">
    <property type="entry name" value="G3P_Oxidase/Oxidoreductase"/>
</dbReference>
<comment type="caution">
    <text evidence="3">The sequence shown here is derived from an EMBL/GenBank/DDBJ whole genome shotgun (WGS) entry which is preliminary data.</text>
</comment>
<dbReference type="InterPro" id="IPR036188">
    <property type="entry name" value="FAD/NAD-bd_sf"/>
</dbReference>
<feature type="domain" description="FAD dependent oxidoreductase" evidence="1">
    <location>
        <begin position="4"/>
        <end position="354"/>
    </location>
</feature>
<evidence type="ECO:0000313" key="4">
    <source>
        <dbReference type="Proteomes" id="UP000460272"/>
    </source>
</evidence>
<protein>
    <submittedName>
        <fullName evidence="3">FAD/NAD(P)-binding oxidoreductase</fullName>
    </submittedName>
</protein>
<dbReference type="OrthoDB" id="9801699at2"/>
<name>A0A6P2BU32_9ACTN</name>
<sequence length="470" mass="49357">MSWDVAIIGGGVVGTAIARELAGYQVRCVLFEADGDVGNGTSKANTAILHTGFDATPGTLESRLVARGSALLREYAERAGIAIERTGALLVAWSQEQAASLDAIAAKSGENGYTRTRSVSASEVYQREPNLGPGAAGGLWIPDEWIIDPWSVPLAYATEAVRAGVDLRLGTRVTGVSAQPGDDGFELALDPGREPVRCRFAVNAAGLASDEVDRMFGGGGFTIRPRKGELIVYDKLARPLLSSIILPVPTKRTKGVVVAPTVFGNVLLGPTAEDVTDRADRSTSAAGLSALLADGRRILPGLEQEEVTATYAGLRAATEHSDYQLAAFGRYVRVAGIRSTGLTASLGIAEHVAGLLGEAGLPLKPRASVSQREGVQSPPRMPYLGEAGTRPYQHAARIAADPAYGEIACHCERVSRGEIRDALASDIPPGELDGLRRRTRAMNGRCQAFWCGASVSALFEAAAAGARDGR</sequence>
<dbReference type="RefSeq" id="WP_145857785.1">
    <property type="nucleotide sequence ID" value="NZ_RPFW01000005.1"/>
</dbReference>
<organism evidence="3 4">
    <name type="scientific">Trebonia kvetii</name>
    <dbReference type="NCBI Taxonomy" id="2480626"/>
    <lineage>
        <taxon>Bacteria</taxon>
        <taxon>Bacillati</taxon>
        <taxon>Actinomycetota</taxon>
        <taxon>Actinomycetes</taxon>
        <taxon>Streptosporangiales</taxon>
        <taxon>Treboniaceae</taxon>
        <taxon>Trebonia</taxon>
    </lineage>
</organism>
<proteinExistence type="predicted"/>
<accession>A0A6P2BU32</accession>
<evidence type="ECO:0000313" key="3">
    <source>
        <dbReference type="EMBL" id="TVZ02609.1"/>
    </source>
</evidence>
<dbReference type="AlphaFoldDB" id="A0A6P2BU32"/>
<reference evidence="3 4" key="1">
    <citation type="submission" date="2018-11" db="EMBL/GenBank/DDBJ databases">
        <title>Trebonia kvetii gen.nov., sp.nov., a novel acidophilic actinobacterium, and proposal of the new actinobacterial family Treboniaceae fam. nov.</title>
        <authorList>
            <person name="Rapoport D."/>
            <person name="Sagova-Mareckova M."/>
            <person name="Sedlacek I."/>
            <person name="Provaznik J."/>
            <person name="Kralova S."/>
            <person name="Pavlinic D."/>
            <person name="Benes V."/>
            <person name="Kopecky J."/>
        </authorList>
    </citation>
    <scope>NUCLEOTIDE SEQUENCE [LARGE SCALE GENOMIC DNA]</scope>
    <source>
        <strain evidence="3 4">15Tr583</strain>
    </source>
</reference>
<dbReference type="Gene3D" id="3.30.9.10">
    <property type="entry name" value="D-Amino Acid Oxidase, subunit A, domain 2"/>
    <property type="match status" value="1"/>
</dbReference>